<dbReference type="SMART" id="SM00997">
    <property type="entry name" value="AdoHcyase_NAD"/>
    <property type="match status" value="1"/>
</dbReference>
<dbReference type="InterPro" id="IPR031629">
    <property type="entry name" value="DpaA_N"/>
</dbReference>
<dbReference type="Gene3D" id="3.40.50.720">
    <property type="entry name" value="NAD(P)-binding Rossmann-like Domain"/>
    <property type="match status" value="2"/>
</dbReference>
<comment type="caution">
    <text evidence="2">The sequence shown here is derived from an EMBL/GenBank/DDBJ whole genome shotgun (WGS) entry which is preliminary data.</text>
</comment>
<protein>
    <submittedName>
        <fullName evidence="2">Dipicolinic acid synthetase subunit A</fullName>
    </submittedName>
</protein>
<dbReference type="NCBIfam" id="NF006162">
    <property type="entry name" value="PRK08306.1"/>
    <property type="match status" value="1"/>
</dbReference>
<dbReference type="InterPro" id="IPR036291">
    <property type="entry name" value="NAD(P)-bd_dom_sf"/>
</dbReference>
<dbReference type="InterPro" id="IPR006140">
    <property type="entry name" value="D-isomer_DH_NAD-bd"/>
</dbReference>
<organism evidence="2 3">
    <name type="scientific">Salipaludibacillus keqinensis</name>
    <dbReference type="NCBI Taxonomy" id="2045207"/>
    <lineage>
        <taxon>Bacteria</taxon>
        <taxon>Bacillati</taxon>
        <taxon>Bacillota</taxon>
        <taxon>Bacilli</taxon>
        <taxon>Bacillales</taxon>
        <taxon>Bacillaceae</taxon>
    </lineage>
</organism>
<name>A0A323TGS4_9BACI</name>
<accession>A0A323TGS4</accession>
<dbReference type="Proteomes" id="UP000248214">
    <property type="component" value="Unassembled WGS sequence"/>
</dbReference>
<dbReference type="Pfam" id="PF02826">
    <property type="entry name" value="2-Hacid_dh_C"/>
    <property type="match status" value="1"/>
</dbReference>
<sequence length="301" mass="32890">MLTGMKIAIIGGDLRYIEVIRRLTKLDATVYLIGYDQLDDGFLGVEKTSFATIQIGQLDAIILPVNGMKHDHEIDSVFSGEKLYLTEKWLGNTPEKTKIYTGISTDTLSLLVKKTDRELIELMNRDDLAIYNSIPTAEGTLMLAIQNTNVTIHRSNVVVTGFGRVGTTIARLFHSLGANVKVVAKEGALRARAYEMNLDPYPLEELVHVVKDADMIVNTIPALVITSEVISKMPSHAFIIDIAAYPGGTNFEFAKKRAVKALLAPGLPGLVAPKTAGVQLANLLSTLLKTQWEKEEGGKGK</sequence>
<proteinExistence type="predicted"/>
<feature type="domain" description="S-adenosyl-L-homocysteine hydrolase NAD binding" evidence="1">
    <location>
        <begin position="132"/>
        <end position="275"/>
    </location>
</feature>
<gene>
    <name evidence="2" type="primary">dpaA</name>
    <name evidence="2" type="ORF">CR194_07805</name>
</gene>
<dbReference type="SUPFAM" id="SSF51735">
    <property type="entry name" value="NAD(P)-binding Rossmann-fold domains"/>
    <property type="match status" value="1"/>
</dbReference>
<reference evidence="2 3" key="1">
    <citation type="submission" date="2017-10" db="EMBL/GenBank/DDBJ databases">
        <title>Bacillus sp. nov., a halophilic bacterium isolated from a Keqin Lake.</title>
        <authorList>
            <person name="Wang H."/>
        </authorList>
    </citation>
    <scope>NUCLEOTIDE SEQUENCE [LARGE SCALE GENOMIC DNA]</scope>
    <source>
        <strain evidence="2 3">KQ-12</strain>
    </source>
</reference>
<evidence type="ECO:0000313" key="3">
    <source>
        <dbReference type="Proteomes" id="UP000248214"/>
    </source>
</evidence>
<evidence type="ECO:0000313" key="2">
    <source>
        <dbReference type="EMBL" id="PYZ93094.1"/>
    </source>
</evidence>
<evidence type="ECO:0000259" key="1">
    <source>
        <dbReference type="SMART" id="SM00997"/>
    </source>
</evidence>
<dbReference type="OrthoDB" id="8840764at2"/>
<dbReference type="GO" id="GO:0051287">
    <property type="term" value="F:NAD binding"/>
    <property type="evidence" value="ECO:0007669"/>
    <property type="project" value="InterPro"/>
</dbReference>
<dbReference type="Pfam" id="PF16924">
    <property type="entry name" value="DpaA_N"/>
    <property type="match status" value="1"/>
</dbReference>
<dbReference type="InterPro" id="IPR014215">
    <property type="entry name" value="Dipicolinic_acid_synth_A"/>
</dbReference>
<dbReference type="AlphaFoldDB" id="A0A323TGS4"/>
<keyword evidence="3" id="KW-1185">Reference proteome</keyword>
<dbReference type="InterPro" id="IPR015878">
    <property type="entry name" value="Ado_hCys_hydrolase_NAD-bd"/>
</dbReference>
<dbReference type="NCBIfam" id="TIGR02853">
    <property type="entry name" value="spore_dpaA"/>
    <property type="match status" value="1"/>
</dbReference>
<dbReference type="EMBL" id="PDOD01000002">
    <property type="protein sequence ID" value="PYZ93094.1"/>
    <property type="molecule type" value="Genomic_DNA"/>
</dbReference>